<protein>
    <submittedName>
        <fullName evidence="4">Uncharacterized protein</fullName>
    </submittedName>
</protein>
<feature type="region of interest" description="Disordered" evidence="2">
    <location>
        <begin position="84"/>
        <end position="118"/>
    </location>
</feature>
<evidence type="ECO:0000256" key="3">
    <source>
        <dbReference type="SAM" id="SignalP"/>
    </source>
</evidence>
<dbReference type="EMBL" id="HBEF01024570">
    <property type="protein sequence ID" value="CAD8343082.1"/>
    <property type="molecule type" value="Transcribed_RNA"/>
</dbReference>
<proteinExistence type="predicted"/>
<feature type="coiled-coil region" evidence="1">
    <location>
        <begin position="174"/>
        <end position="208"/>
    </location>
</feature>
<evidence type="ECO:0000256" key="2">
    <source>
        <dbReference type="SAM" id="MobiDB-lite"/>
    </source>
</evidence>
<feature type="signal peptide" evidence="3">
    <location>
        <begin position="1"/>
        <end position="22"/>
    </location>
</feature>
<keyword evidence="1" id="KW-0175">Coiled coil</keyword>
<feature type="chain" id="PRO_5031293364" evidence="3">
    <location>
        <begin position="23"/>
        <end position="227"/>
    </location>
</feature>
<sequence length="227" mass="23399">MMFTKATAALVVAAVAAPCASAFVAQPKASTSTALDMSFGKNVQTAAVSFAAAAFLMVNTVDVAPANAVSDDFFGSTEILAARSGGRAGGRSSSVSSRPSASARSSSSSSTNTRVIERTTVVQQAPTVVAAPPVIMAAPSYGYNPMPGLGLSLGLNAVSQIGNDMRDARQQSEIRQTQSELMQSKAKEAELSARLSSLESNQQFAQQQQYAMQQAQLAAAQQAALAK</sequence>
<accession>A0A7S0F7G3</accession>
<keyword evidence="3" id="KW-0732">Signal</keyword>
<organism evidence="4">
    <name type="scientific">Craspedostauros australis</name>
    <dbReference type="NCBI Taxonomy" id="1486917"/>
    <lineage>
        <taxon>Eukaryota</taxon>
        <taxon>Sar</taxon>
        <taxon>Stramenopiles</taxon>
        <taxon>Ochrophyta</taxon>
        <taxon>Bacillariophyta</taxon>
        <taxon>Bacillariophyceae</taxon>
        <taxon>Bacillariophycidae</taxon>
        <taxon>Naviculales</taxon>
        <taxon>Naviculaceae</taxon>
        <taxon>Craspedostauros</taxon>
    </lineage>
</organism>
<evidence type="ECO:0000313" key="4">
    <source>
        <dbReference type="EMBL" id="CAD8343082.1"/>
    </source>
</evidence>
<reference evidence="4" key="1">
    <citation type="submission" date="2021-01" db="EMBL/GenBank/DDBJ databases">
        <authorList>
            <person name="Corre E."/>
            <person name="Pelletier E."/>
            <person name="Niang G."/>
            <person name="Scheremetjew M."/>
            <person name="Finn R."/>
            <person name="Kale V."/>
            <person name="Holt S."/>
            <person name="Cochrane G."/>
            <person name="Meng A."/>
            <person name="Brown T."/>
            <person name="Cohen L."/>
        </authorList>
    </citation>
    <scope>NUCLEOTIDE SEQUENCE</scope>
    <source>
        <strain evidence="4">CCMP3328</strain>
    </source>
</reference>
<gene>
    <name evidence="4" type="ORF">CAUS1442_LOCUS15217</name>
</gene>
<dbReference type="AlphaFoldDB" id="A0A7S0F7G3"/>
<feature type="compositionally biased region" description="Low complexity" evidence="2">
    <location>
        <begin position="84"/>
        <end position="110"/>
    </location>
</feature>
<name>A0A7S0F7G3_9STRA</name>
<evidence type="ECO:0000256" key="1">
    <source>
        <dbReference type="SAM" id="Coils"/>
    </source>
</evidence>